<keyword evidence="2" id="KW-1185">Reference proteome</keyword>
<evidence type="ECO:0008006" key="3">
    <source>
        <dbReference type="Google" id="ProtNLM"/>
    </source>
</evidence>
<evidence type="ECO:0000313" key="2">
    <source>
        <dbReference type="Proteomes" id="UP000314986"/>
    </source>
</evidence>
<proteinExistence type="predicted"/>
<sequence>IGKIEMAESLNKYFASVFTLEDTKNLPKIEGNQETNISEELKEINISKVIELEKLLGLKTDKSPGPDGLLPWVLKEVAAEIVDALLLIFQNSLDSGTVPVDWKVANVTPLFKKDGREKMGNYRPISLTSVVGKILESIIRHHCGALGKS</sequence>
<accession>A0A4W3J3H8</accession>
<reference evidence="2" key="2">
    <citation type="journal article" date="2007" name="PLoS Biol.">
        <title>Survey sequencing and comparative analysis of the elephant shark (Callorhinchus milii) genome.</title>
        <authorList>
            <person name="Venkatesh B."/>
            <person name="Kirkness E.F."/>
            <person name="Loh Y.H."/>
            <person name="Halpern A.L."/>
            <person name="Lee A.P."/>
            <person name="Johnson J."/>
            <person name="Dandona N."/>
            <person name="Viswanathan L.D."/>
            <person name="Tay A."/>
            <person name="Venter J.C."/>
            <person name="Strausberg R.L."/>
            <person name="Brenner S."/>
        </authorList>
    </citation>
    <scope>NUCLEOTIDE SEQUENCE [LARGE SCALE GENOMIC DNA]</scope>
</reference>
<dbReference type="InParanoid" id="A0A4W3J3H8"/>
<reference evidence="2" key="3">
    <citation type="journal article" date="2014" name="Nature">
        <title>Elephant shark genome provides unique insights into gnathostome evolution.</title>
        <authorList>
            <consortium name="International Elephant Shark Genome Sequencing Consortium"/>
            <person name="Venkatesh B."/>
            <person name="Lee A.P."/>
            <person name="Ravi V."/>
            <person name="Maurya A.K."/>
            <person name="Lian M.M."/>
            <person name="Swann J.B."/>
            <person name="Ohta Y."/>
            <person name="Flajnik M.F."/>
            <person name="Sutoh Y."/>
            <person name="Kasahara M."/>
            <person name="Hoon S."/>
            <person name="Gangu V."/>
            <person name="Roy S.W."/>
            <person name="Irimia M."/>
            <person name="Korzh V."/>
            <person name="Kondrychyn I."/>
            <person name="Lim Z.W."/>
            <person name="Tay B.H."/>
            <person name="Tohari S."/>
            <person name="Kong K.W."/>
            <person name="Ho S."/>
            <person name="Lorente-Galdos B."/>
            <person name="Quilez J."/>
            <person name="Marques-Bonet T."/>
            <person name="Raney B.J."/>
            <person name="Ingham P.W."/>
            <person name="Tay A."/>
            <person name="Hillier L.W."/>
            <person name="Minx P."/>
            <person name="Boehm T."/>
            <person name="Wilson R.K."/>
            <person name="Brenner S."/>
            <person name="Warren W.C."/>
        </authorList>
    </citation>
    <scope>NUCLEOTIDE SEQUENCE [LARGE SCALE GENOMIC DNA]</scope>
</reference>
<dbReference type="GeneTree" id="ENSGT01150000286902"/>
<dbReference type="PANTHER" id="PTHR33395:SF22">
    <property type="entry name" value="REVERSE TRANSCRIPTASE DOMAIN-CONTAINING PROTEIN"/>
    <property type="match status" value="1"/>
</dbReference>
<dbReference type="STRING" id="7868.ENSCMIP00000036587"/>
<evidence type="ECO:0000313" key="1">
    <source>
        <dbReference type="Ensembl" id="ENSCMIP00000036587.1"/>
    </source>
</evidence>
<dbReference type="Ensembl" id="ENSCMIT00000037127.1">
    <property type="protein sequence ID" value="ENSCMIP00000036587.1"/>
    <property type="gene ID" value="ENSCMIG00000015459.1"/>
</dbReference>
<reference evidence="2" key="1">
    <citation type="journal article" date="2006" name="Science">
        <title>Ancient noncoding elements conserved in the human genome.</title>
        <authorList>
            <person name="Venkatesh B."/>
            <person name="Kirkness E.F."/>
            <person name="Loh Y.H."/>
            <person name="Halpern A.L."/>
            <person name="Lee A.P."/>
            <person name="Johnson J."/>
            <person name="Dandona N."/>
            <person name="Viswanathan L.D."/>
            <person name="Tay A."/>
            <person name="Venter J.C."/>
            <person name="Strausberg R.L."/>
            <person name="Brenner S."/>
        </authorList>
    </citation>
    <scope>NUCLEOTIDE SEQUENCE [LARGE SCALE GENOMIC DNA]</scope>
</reference>
<protein>
    <recommendedName>
        <fullName evidence="3">Reverse transcriptase domain-containing protein</fullName>
    </recommendedName>
</protein>
<reference evidence="1" key="4">
    <citation type="submission" date="2025-08" db="UniProtKB">
        <authorList>
            <consortium name="Ensembl"/>
        </authorList>
    </citation>
    <scope>IDENTIFICATION</scope>
</reference>
<name>A0A4W3J3H8_CALMI</name>
<dbReference type="AlphaFoldDB" id="A0A4W3J3H8"/>
<organism evidence="1 2">
    <name type="scientific">Callorhinchus milii</name>
    <name type="common">Ghost shark</name>
    <dbReference type="NCBI Taxonomy" id="7868"/>
    <lineage>
        <taxon>Eukaryota</taxon>
        <taxon>Metazoa</taxon>
        <taxon>Chordata</taxon>
        <taxon>Craniata</taxon>
        <taxon>Vertebrata</taxon>
        <taxon>Chondrichthyes</taxon>
        <taxon>Holocephali</taxon>
        <taxon>Chimaeriformes</taxon>
        <taxon>Callorhinchidae</taxon>
        <taxon>Callorhinchus</taxon>
    </lineage>
</organism>
<dbReference type="OMA" id="SPFANCK"/>
<reference evidence="1" key="5">
    <citation type="submission" date="2025-09" db="UniProtKB">
        <authorList>
            <consortium name="Ensembl"/>
        </authorList>
    </citation>
    <scope>IDENTIFICATION</scope>
</reference>
<dbReference type="Proteomes" id="UP000314986">
    <property type="component" value="Unassembled WGS sequence"/>
</dbReference>
<dbReference type="PANTHER" id="PTHR33395">
    <property type="entry name" value="TRANSCRIPTASE, PUTATIVE-RELATED-RELATED"/>
    <property type="match status" value="1"/>
</dbReference>